<dbReference type="EMBL" id="DPBP01000034">
    <property type="protein sequence ID" value="HCE17978.1"/>
    <property type="molecule type" value="Genomic_DNA"/>
</dbReference>
<dbReference type="InterPro" id="IPR011611">
    <property type="entry name" value="PfkB_dom"/>
</dbReference>
<keyword evidence="2" id="KW-0808">Transferase</keyword>
<dbReference type="Pfam" id="PF00294">
    <property type="entry name" value="PfkB"/>
    <property type="match status" value="1"/>
</dbReference>
<dbReference type="GO" id="GO:0016301">
    <property type="term" value="F:kinase activity"/>
    <property type="evidence" value="ECO:0007669"/>
    <property type="project" value="UniProtKB-KW"/>
</dbReference>
<dbReference type="Proteomes" id="UP000264141">
    <property type="component" value="Unassembled WGS sequence"/>
</dbReference>
<name>A0A3D1JJP1_9CHLR</name>
<keyword evidence="2" id="KW-0418">Kinase</keyword>
<dbReference type="Gene3D" id="3.40.1190.20">
    <property type="match status" value="1"/>
</dbReference>
<sequence length="389" mass="44419">MASRSGLGFWRCSSSLLSWARVRYFLPSLDEVSMAWLETSFFRIHRVSQPMDEFPSHIRYLVIGRLTRRFMILPEDRVLEDIPGGSMLYTAAGISVWDTGVGLVGRVGCDYPDEWIKKCHQYQLDTRGIRRLEEPVDLREFIVYPDLETRLEDQPVAHYARLQRPFPPALLGYTPPNRTLDDRIRPRWYTIRPNDFPDDYFDATAAHIAPLDYLSHTLVPPLLRQKHIHTITLETGNGYTDPAFWDDLPVLLHGLTAFLITEDALRNLARDQVKDLWELAEMLASWGCEMIVIKRPGGNQLVYEHSSHGRWIIPPYPSRIRCPDGAGDAFNGGFLAGFRTTYDPVQAALQGNISASVVMESPDPFYAFGVLPGLPQARMESLRDMVRRA</sequence>
<organism evidence="2 3">
    <name type="scientific">Anaerolinea thermolimosa</name>
    <dbReference type="NCBI Taxonomy" id="229919"/>
    <lineage>
        <taxon>Bacteria</taxon>
        <taxon>Bacillati</taxon>
        <taxon>Chloroflexota</taxon>
        <taxon>Anaerolineae</taxon>
        <taxon>Anaerolineales</taxon>
        <taxon>Anaerolineaceae</taxon>
        <taxon>Anaerolinea</taxon>
    </lineage>
</organism>
<dbReference type="PANTHER" id="PTHR47098:SF2">
    <property type="entry name" value="PROTEIN MAK32"/>
    <property type="match status" value="1"/>
</dbReference>
<evidence type="ECO:0000313" key="3">
    <source>
        <dbReference type="Proteomes" id="UP000264141"/>
    </source>
</evidence>
<dbReference type="STRING" id="229919.GCA_001050195_00693"/>
<comment type="caution">
    <text evidence="2">The sequence shown here is derived from an EMBL/GenBank/DDBJ whole genome shotgun (WGS) entry which is preliminary data.</text>
</comment>
<dbReference type="SUPFAM" id="SSF53613">
    <property type="entry name" value="Ribokinase-like"/>
    <property type="match status" value="1"/>
</dbReference>
<reference evidence="2 3" key="1">
    <citation type="journal article" date="2018" name="Nat. Biotechnol.">
        <title>A standardized bacterial taxonomy based on genome phylogeny substantially revises the tree of life.</title>
        <authorList>
            <person name="Parks D.H."/>
            <person name="Chuvochina M."/>
            <person name="Waite D.W."/>
            <person name="Rinke C."/>
            <person name="Skarshewski A."/>
            <person name="Chaumeil P.A."/>
            <person name="Hugenholtz P."/>
        </authorList>
    </citation>
    <scope>NUCLEOTIDE SEQUENCE [LARGE SCALE GENOMIC DNA]</scope>
    <source>
        <strain evidence="2">UBA8781</strain>
    </source>
</reference>
<dbReference type="OrthoDB" id="9779730at2"/>
<evidence type="ECO:0000313" key="2">
    <source>
        <dbReference type="EMBL" id="HCE17978.1"/>
    </source>
</evidence>
<dbReference type="InterPro" id="IPR029056">
    <property type="entry name" value="Ribokinase-like"/>
</dbReference>
<protein>
    <submittedName>
        <fullName evidence="2">Carbohydrate kinase family protein</fullName>
    </submittedName>
</protein>
<dbReference type="AlphaFoldDB" id="A0A3D1JJP1"/>
<proteinExistence type="predicted"/>
<accession>A0A3D1JJP1</accession>
<evidence type="ECO:0000259" key="1">
    <source>
        <dbReference type="Pfam" id="PF00294"/>
    </source>
</evidence>
<gene>
    <name evidence="2" type="ORF">DEQ80_08975</name>
</gene>
<dbReference type="PANTHER" id="PTHR47098">
    <property type="entry name" value="PROTEIN MAK32"/>
    <property type="match status" value="1"/>
</dbReference>
<feature type="domain" description="Carbohydrate kinase PfkB" evidence="1">
    <location>
        <begin position="247"/>
        <end position="362"/>
    </location>
</feature>